<dbReference type="Proteomes" id="UP000318138">
    <property type="component" value="Chromosome"/>
</dbReference>
<evidence type="ECO:0000313" key="2">
    <source>
        <dbReference type="EMBL" id="QKS70845.1"/>
    </source>
</evidence>
<dbReference type="RefSeq" id="WP_176008879.1">
    <property type="nucleotide sequence ID" value="NZ_CP041372.2"/>
</dbReference>
<name>A0A859FF45_9BACI</name>
<keyword evidence="1" id="KW-0472">Membrane</keyword>
<dbReference type="SUPFAM" id="SSF53187">
    <property type="entry name" value="Zn-dependent exopeptidases"/>
    <property type="match status" value="1"/>
</dbReference>
<dbReference type="EMBL" id="CP041372">
    <property type="protein sequence ID" value="QKS70845.1"/>
    <property type="molecule type" value="Genomic_DNA"/>
</dbReference>
<proteinExistence type="predicted"/>
<dbReference type="NCBIfam" id="TIGR02867">
    <property type="entry name" value="spore_II_P"/>
    <property type="match status" value="1"/>
</dbReference>
<dbReference type="AlphaFoldDB" id="A0A859FF45"/>
<dbReference type="Pfam" id="PF07454">
    <property type="entry name" value="SpoIIP"/>
    <property type="match status" value="1"/>
</dbReference>
<feature type="transmembrane region" description="Helical" evidence="1">
    <location>
        <begin position="12"/>
        <end position="33"/>
    </location>
</feature>
<keyword evidence="1" id="KW-1133">Transmembrane helix</keyword>
<keyword evidence="1" id="KW-0812">Transmembrane</keyword>
<dbReference type="KEGG" id="psua:FLK61_29375"/>
<dbReference type="InterPro" id="IPR010897">
    <property type="entry name" value="Spore_II_P"/>
</dbReference>
<organism evidence="2 3">
    <name type="scientific">Paenalkalicoccus suaedae</name>
    <dbReference type="NCBI Taxonomy" id="2592382"/>
    <lineage>
        <taxon>Bacteria</taxon>
        <taxon>Bacillati</taxon>
        <taxon>Bacillota</taxon>
        <taxon>Bacilli</taxon>
        <taxon>Bacillales</taxon>
        <taxon>Bacillaceae</taxon>
        <taxon>Paenalkalicoccus</taxon>
    </lineage>
</organism>
<protein>
    <submittedName>
        <fullName evidence="2">Stage II sporulation protein P</fullName>
    </submittedName>
</protein>
<reference evidence="3" key="1">
    <citation type="submission" date="2019-07" db="EMBL/GenBank/DDBJ databases">
        <title>Bacillus alkalisoli sp. nov. isolated from saline soil.</title>
        <authorList>
            <person name="Sun J.-Q."/>
            <person name="Xu L."/>
        </authorList>
    </citation>
    <scope>NUCLEOTIDE SEQUENCE [LARGE SCALE GENOMIC DNA]</scope>
    <source>
        <strain evidence="3">M4U3P1</strain>
    </source>
</reference>
<sequence length="370" mass="41304">MKDYVKQSLKLVMTSFYIAMSVLLLITTITSFGTNKLLRIEPVDALIQQIEAESLLALLMVENQALTKPEKKLADRVIDYMKSIDETMLFGGAIPHISQHTGKILKAGEGSTYLTMSKDTTPDISTLMGERKANQDRVAELEQWKEAVTKEEEVSLPTSKTVHIVHTHNRESFYPELEAGAEAFHKDVNITLAGERLALQLKEHGINAMVETTDIGQMLQDRGLGYSKSYEMSREVVTQAIADEPTLTFFLDLHRDSQPKAITTATINGQSYAKLMFVIGENNPNYEKNEQFALRLHNEVETIMPGISRGIYAPPVKASGRNGVYNQDLSENAVLIEIGGVDNSLEEVYRAVDVFAKAFAKQLTLMEEEN</sequence>
<keyword evidence="3" id="KW-1185">Reference proteome</keyword>
<evidence type="ECO:0000313" key="3">
    <source>
        <dbReference type="Proteomes" id="UP000318138"/>
    </source>
</evidence>
<evidence type="ECO:0000256" key="1">
    <source>
        <dbReference type="SAM" id="Phobius"/>
    </source>
</evidence>
<accession>A0A859FF45</accession>
<gene>
    <name evidence="2" type="ORF">FLK61_29375</name>
</gene>